<evidence type="ECO:0000313" key="5">
    <source>
        <dbReference type="Proteomes" id="UP000324585"/>
    </source>
</evidence>
<dbReference type="SUPFAM" id="SSF53335">
    <property type="entry name" value="S-adenosyl-L-methionine-dependent methyltransferases"/>
    <property type="match status" value="1"/>
</dbReference>
<keyword evidence="1 4" id="KW-0489">Methyltransferase</keyword>
<dbReference type="Pfam" id="PF08241">
    <property type="entry name" value="Methyltransf_11"/>
    <property type="match status" value="1"/>
</dbReference>
<sequence>MNELPDVEARNVVQVYDAIASHFDSTRFAVWPGVRAFLDGLKHNSLVLDIGCGNGKYIKYANCGSSSGATSRRRLWMIGSDVSASLSAITASHASECVVADGLRSPYRSSCADAVISIAVLHHISSEARRIDAVRELLRLLRVGGTLLIYVWAREQQDEAATVSKWTAVNEKNDFLVPWTVLASGARTSNDDRVQRALNAGGELLDDDIQKQAVRLYRFYHVFQRNELEDLIQKHFSDVARILHSFYEKSNWAVVCEKLET</sequence>
<evidence type="ECO:0000313" key="4">
    <source>
        <dbReference type="EMBL" id="KAA8499068.1"/>
    </source>
</evidence>
<dbReference type="Gene3D" id="3.40.50.150">
    <property type="entry name" value="Vaccinia Virus protein VP39"/>
    <property type="match status" value="1"/>
</dbReference>
<dbReference type="GO" id="GO:0005737">
    <property type="term" value="C:cytoplasm"/>
    <property type="evidence" value="ECO:0007669"/>
    <property type="project" value="TreeGrafter"/>
</dbReference>
<dbReference type="GO" id="GO:0008757">
    <property type="term" value="F:S-adenosylmethionine-dependent methyltransferase activity"/>
    <property type="evidence" value="ECO:0007669"/>
    <property type="project" value="InterPro"/>
</dbReference>
<organism evidence="4 5">
    <name type="scientific">Porphyridium purpureum</name>
    <name type="common">Red alga</name>
    <name type="synonym">Porphyridium cruentum</name>
    <dbReference type="NCBI Taxonomy" id="35688"/>
    <lineage>
        <taxon>Eukaryota</taxon>
        <taxon>Rhodophyta</taxon>
        <taxon>Bangiophyceae</taxon>
        <taxon>Porphyridiales</taxon>
        <taxon>Porphyridiaceae</taxon>
        <taxon>Porphyridium</taxon>
    </lineage>
</organism>
<accession>A0A5J4Z778</accession>
<dbReference type="OMA" id="PCALRKV"/>
<proteinExistence type="predicted"/>
<feature type="domain" description="Methyltransferase type 11" evidence="3">
    <location>
        <begin position="48"/>
        <end position="149"/>
    </location>
</feature>
<gene>
    <name evidence="4" type="ORF">FVE85_6653</name>
</gene>
<dbReference type="GO" id="GO:0106335">
    <property type="term" value="F:tRNA (5-carboxymethyluridine(34)-5-O)-methyltransferase activity"/>
    <property type="evidence" value="ECO:0007669"/>
    <property type="project" value="TreeGrafter"/>
</dbReference>
<reference evidence="5" key="1">
    <citation type="journal article" date="2019" name="Nat. Commun.">
        <title>Expansion of phycobilisome linker gene families in mesophilic red algae.</title>
        <authorList>
            <person name="Lee J."/>
            <person name="Kim D."/>
            <person name="Bhattacharya D."/>
            <person name="Yoon H.S."/>
        </authorList>
    </citation>
    <scope>NUCLEOTIDE SEQUENCE [LARGE SCALE GENOMIC DNA]</scope>
    <source>
        <strain evidence="5">CCMP 1328</strain>
    </source>
</reference>
<dbReference type="AlphaFoldDB" id="A0A5J4Z778"/>
<dbReference type="OrthoDB" id="271595at2759"/>
<dbReference type="GO" id="GO:0002098">
    <property type="term" value="P:tRNA wobble uridine modification"/>
    <property type="evidence" value="ECO:0007669"/>
    <property type="project" value="TreeGrafter"/>
</dbReference>
<dbReference type="EMBL" id="VRMN01000001">
    <property type="protein sequence ID" value="KAA8499068.1"/>
    <property type="molecule type" value="Genomic_DNA"/>
</dbReference>
<keyword evidence="5" id="KW-1185">Reference proteome</keyword>
<keyword evidence="2 4" id="KW-0808">Transferase</keyword>
<dbReference type="InterPro" id="IPR051422">
    <property type="entry name" value="AlkB_tRNA_MeTrf/Diox"/>
</dbReference>
<dbReference type="PANTHER" id="PTHR13069:SF21">
    <property type="entry name" value="ALKYLATED DNA REPAIR PROTEIN ALKB HOMOLOG 8"/>
    <property type="match status" value="1"/>
</dbReference>
<dbReference type="InterPro" id="IPR029063">
    <property type="entry name" value="SAM-dependent_MTases_sf"/>
</dbReference>
<evidence type="ECO:0000259" key="3">
    <source>
        <dbReference type="Pfam" id="PF08241"/>
    </source>
</evidence>
<dbReference type="GO" id="GO:0005634">
    <property type="term" value="C:nucleus"/>
    <property type="evidence" value="ECO:0007669"/>
    <property type="project" value="TreeGrafter"/>
</dbReference>
<evidence type="ECO:0000256" key="2">
    <source>
        <dbReference type="ARBA" id="ARBA00022679"/>
    </source>
</evidence>
<name>A0A5J4Z778_PORPP</name>
<dbReference type="GO" id="GO:0030488">
    <property type="term" value="P:tRNA methylation"/>
    <property type="evidence" value="ECO:0007669"/>
    <property type="project" value="TreeGrafter"/>
</dbReference>
<dbReference type="GO" id="GO:0000049">
    <property type="term" value="F:tRNA binding"/>
    <property type="evidence" value="ECO:0007669"/>
    <property type="project" value="TreeGrafter"/>
</dbReference>
<comment type="caution">
    <text evidence="4">The sequence shown here is derived from an EMBL/GenBank/DDBJ whole genome shotgun (WGS) entry which is preliminary data.</text>
</comment>
<dbReference type="InterPro" id="IPR013216">
    <property type="entry name" value="Methyltransf_11"/>
</dbReference>
<evidence type="ECO:0000256" key="1">
    <source>
        <dbReference type="ARBA" id="ARBA00022603"/>
    </source>
</evidence>
<dbReference type="Proteomes" id="UP000324585">
    <property type="component" value="Unassembled WGS sequence"/>
</dbReference>
<dbReference type="PANTHER" id="PTHR13069">
    <property type="entry name" value="ALKYLATED DNA REPAIR PROTEIN ALKB HOMOLOG 8"/>
    <property type="match status" value="1"/>
</dbReference>
<protein>
    <submittedName>
        <fullName evidence="4">tRNA (Carboxymethyluridine(34)-5-O)-methyltransferase</fullName>
    </submittedName>
</protein>